<evidence type="ECO:0000313" key="3">
    <source>
        <dbReference type="Proteomes" id="UP000323506"/>
    </source>
</evidence>
<name>A0A5D2GAU2_GOSDA</name>
<accession>A0A5D2GAU2</accession>
<reference evidence="2 3" key="1">
    <citation type="submission" date="2019-06" db="EMBL/GenBank/DDBJ databases">
        <title>WGS assembly of Gossypium darwinii.</title>
        <authorList>
            <person name="Chen Z.J."/>
            <person name="Sreedasyam A."/>
            <person name="Ando A."/>
            <person name="Song Q."/>
            <person name="De L."/>
            <person name="Hulse-Kemp A."/>
            <person name="Ding M."/>
            <person name="Ye W."/>
            <person name="Kirkbride R."/>
            <person name="Jenkins J."/>
            <person name="Plott C."/>
            <person name="Lovell J."/>
            <person name="Lin Y.-M."/>
            <person name="Vaughn R."/>
            <person name="Liu B."/>
            <person name="Li W."/>
            <person name="Simpson S."/>
            <person name="Scheffler B."/>
            <person name="Saski C."/>
            <person name="Grover C."/>
            <person name="Hu G."/>
            <person name="Conover J."/>
            <person name="Carlson J."/>
            <person name="Shu S."/>
            <person name="Boston L."/>
            <person name="Williams M."/>
            <person name="Peterson D."/>
            <person name="Mcgee K."/>
            <person name="Jones D."/>
            <person name="Wendel J."/>
            <person name="Stelly D."/>
            <person name="Grimwood J."/>
            <person name="Schmutz J."/>
        </authorList>
    </citation>
    <scope>NUCLEOTIDE SEQUENCE [LARGE SCALE GENOMIC DNA]</scope>
    <source>
        <strain evidence="2">1808015.09</strain>
    </source>
</reference>
<dbReference type="AlphaFoldDB" id="A0A5D2GAU2"/>
<organism evidence="2 3">
    <name type="scientific">Gossypium darwinii</name>
    <name type="common">Darwin's cotton</name>
    <name type="synonym">Gossypium barbadense var. darwinii</name>
    <dbReference type="NCBI Taxonomy" id="34276"/>
    <lineage>
        <taxon>Eukaryota</taxon>
        <taxon>Viridiplantae</taxon>
        <taxon>Streptophyta</taxon>
        <taxon>Embryophyta</taxon>
        <taxon>Tracheophyta</taxon>
        <taxon>Spermatophyta</taxon>
        <taxon>Magnoliopsida</taxon>
        <taxon>eudicotyledons</taxon>
        <taxon>Gunneridae</taxon>
        <taxon>Pentapetalae</taxon>
        <taxon>rosids</taxon>
        <taxon>malvids</taxon>
        <taxon>Malvales</taxon>
        <taxon>Malvaceae</taxon>
        <taxon>Malvoideae</taxon>
        <taxon>Gossypium</taxon>
    </lineage>
</organism>
<dbReference type="Proteomes" id="UP000323506">
    <property type="component" value="Chromosome A06"/>
</dbReference>
<feature type="region of interest" description="Disordered" evidence="1">
    <location>
        <begin position="10"/>
        <end position="35"/>
    </location>
</feature>
<sequence>MKMWLSCTEKMTRGSHMGGRSSGALPVPSKRFWNS</sequence>
<proteinExistence type="predicted"/>
<protein>
    <submittedName>
        <fullName evidence="2">Uncharacterized protein</fullName>
    </submittedName>
</protein>
<gene>
    <name evidence="2" type="ORF">ES288_A06G222000v1</name>
</gene>
<keyword evidence="3" id="KW-1185">Reference proteome</keyword>
<evidence type="ECO:0000256" key="1">
    <source>
        <dbReference type="SAM" id="MobiDB-lite"/>
    </source>
</evidence>
<dbReference type="EMBL" id="CM017693">
    <property type="protein sequence ID" value="TYH14466.1"/>
    <property type="molecule type" value="Genomic_DNA"/>
</dbReference>
<evidence type="ECO:0000313" key="2">
    <source>
        <dbReference type="EMBL" id="TYH14466.1"/>
    </source>
</evidence>